<sequence>MGIQDFACPKCQKTFPENQANKRQLTIVSCPYCQEKIAENEQWQSANLGAIQQEELAAIKTCLSNYAESAEMKVVEREFNKEKDEHKWSVGTKHSPWACEIAYRLSQLGIVEIRLLTQELADQICDEYVTHQKNSHVHGVEAYGYRVSGWDISISDFGGTVWGCSQKIGIGSFDEDMLNAVVDRLATTMKKTLANFAG</sequence>
<dbReference type="Proteomes" id="UP000318626">
    <property type="component" value="Chromosome"/>
</dbReference>
<proteinExistence type="predicted"/>
<evidence type="ECO:0000313" key="1">
    <source>
        <dbReference type="EMBL" id="QDU75103.1"/>
    </source>
</evidence>
<reference evidence="2" key="1">
    <citation type="submission" date="2019-02" db="EMBL/GenBank/DDBJ databases">
        <title>Deep-cultivation of Planctomycetes and their phenomic and genomic characterization uncovers novel biology.</title>
        <authorList>
            <person name="Wiegand S."/>
            <person name="Jogler M."/>
            <person name="Boedeker C."/>
            <person name="Pinto D."/>
            <person name="Vollmers J."/>
            <person name="Rivas-Marin E."/>
            <person name="Kohn T."/>
            <person name="Peeters S.H."/>
            <person name="Heuer A."/>
            <person name="Rast P."/>
            <person name="Oberbeckmann S."/>
            <person name="Bunk B."/>
            <person name="Jeske O."/>
            <person name="Meyerdierks A."/>
            <person name="Storesund J.E."/>
            <person name="Kallscheuer N."/>
            <person name="Luecker S."/>
            <person name="Lage O.M."/>
            <person name="Pohl T."/>
            <person name="Merkel B.J."/>
            <person name="Hornburger P."/>
            <person name="Mueller R.-W."/>
            <person name="Bruemmer F."/>
            <person name="Labrenz M."/>
            <person name="Spormann A.M."/>
            <person name="Op den Camp H."/>
            <person name="Overmann J."/>
            <person name="Amann R."/>
            <person name="Jetten M.S.M."/>
            <person name="Mascher T."/>
            <person name="Medema M.H."/>
            <person name="Devos D.P."/>
            <person name="Kaster A.-K."/>
            <person name="Ovreas L."/>
            <person name="Rohde M."/>
            <person name="Galperin M.Y."/>
            <person name="Jogler C."/>
        </authorList>
    </citation>
    <scope>NUCLEOTIDE SEQUENCE [LARGE SCALE GENOMIC DNA]</scope>
    <source>
        <strain evidence="2">Pan97</strain>
    </source>
</reference>
<keyword evidence="2" id="KW-1185">Reference proteome</keyword>
<dbReference type="RefSeq" id="WP_144972230.1">
    <property type="nucleotide sequence ID" value="NZ_CP036289.1"/>
</dbReference>
<evidence type="ECO:0000313" key="2">
    <source>
        <dbReference type="Proteomes" id="UP000318626"/>
    </source>
</evidence>
<dbReference type="AlphaFoldDB" id="A0A518C7A0"/>
<dbReference type="PROSITE" id="PS50231">
    <property type="entry name" value="RICIN_B_LECTIN"/>
    <property type="match status" value="1"/>
</dbReference>
<protein>
    <submittedName>
        <fullName evidence="1">Uncharacterized protein</fullName>
    </submittedName>
</protein>
<organism evidence="1 2">
    <name type="scientific">Bremerella volcania</name>
    <dbReference type="NCBI Taxonomy" id="2527984"/>
    <lineage>
        <taxon>Bacteria</taxon>
        <taxon>Pseudomonadati</taxon>
        <taxon>Planctomycetota</taxon>
        <taxon>Planctomycetia</taxon>
        <taxon>Pirellulales</taxon>
        <taxon>Pirellulaceae</taxon>
        <taxon>Bremerella</taxon>
    </lineage>
</organism>
<dbReference type="KEGG" id="bvo:Pan97_21250"/>
<name>A0A518C7A0_9BACT</name>
<accession>A0A518C7A0</accession>
<gene>
    <name evidence="1" type="ORF">Pan97_21250</name>
</gene>
<dbReference type="EMBL" id="CP036289">
    <property type="protein sequence ID" value="QDU75103.1"/>
    <property type="molecule type" value="Genomic_DNA"/>
</dbReference>